<reference evidence="2" key="1">
    <citation type="journal article" date="2019" name="Plant Biotechnol. J.">
        <title>Genome sequencing of the Australian wild diploid species Gossypium australe highlights disease resistance and delayed gland morphogenesis.</title>
        <authorList>
            <person name="Cai Y."/>
            <person name="Cai X."/>
            <person name="Wang Q."/>
            <person name="Wang P."/>
            <person name="Zhang Y."/>
            <person name="Cai C."/>
            <person name="Xu Y."/>
            <person name="Wang K."/>
            <person name="Zhou Z."/>
            <person name="Wang C."/>
            <person name="Geng S."/>
            <person name="Li B."/>
            <person name="Dong Q."/>
            <person name="Hou Y."/>
            <person name="Wang H."/>
            <person name="Ai P."/>
            <person name="Liu Z."/>
            <person name="Yi F."/>
            <person name="Sun M."/>
            <person name="An G."/>
            <person name="Cheng J."/>
            <person name="Zhang Y."/>
            <person name="Shi Q."/>
            <person name="Xie Y."/>
            <person name="Shi X."/>
            <person name="Chang Y."/>
            <person name="Huang F."/>
            <person name="Chen Y."/>
            <person name="Hong S."/>
            <person name="Mi L."/>
            <person name="Sun Q."/>
            <person name="Zhang L."/>
            <person name="Zhou B."/>
            <person name="Peng R."/>
            <person name="Zhang X."/>
            <person name="Liu F."/>
        </authorList>
    </citation>
    <scope>NUCLEOTIDE SEQUENCE [LARGE SCALE GENOMIC DNA]</scope>
    <source>
        <strain evidence="2">cv. PA1801</strain>
    </source>
</reference>
<evidence type="ECO:0000313" key="1">
    <source>
        <dbReference type="EMBL" id="KAA3463678.1"/>
    </source>
</evidence>
<dbReference type="SUPFAM" id="SSF56672">
    <property type="entry name" value="DNA/RNA polymerases"/>
    <property type="match status" value="1"/>
</dbReference>
<dbReference type="InterPro" id="IPR043128">
    <property type="entry name" value="Rev_trsase/Diguanyl_cyclase"/>
</dbReference>
<sequence>MYYKLSVGVKETTIDVAVVSCLGQSIASEPLGNSHMCFPRRYQGTASMSIAPYCITLKELQELKIQLQDLLDHGFVKANGAPIMFVKKKDGSLRLCINYRQLNKLTIKNKIDGLFDQLCGVTVFSKMDLRSGYYQLKMNEADVPKTAFRTR</sequence>
<protein>
    <submittedName>
        <fullName evidence="1">Retrotransposon protein</fullName>
    </submittedName>
</protein>
<proteinExistence type="predicted"/>
<keyword evidence="2" id="KW-1185">Reference proteome</keyword>
<dbReference type="InterPro" id="IPR053134">
    <property type="entry name" value="RNA-dir_DNA_polymerase"/>
</dbReference>
<dbReference type="InterPro" id="IPR043502">
    <property type="entry name" value="DNA/RNA_pol_sf"/>
</dbReference>
<gene>
    <name evidence="1" type="ORF">EPI10_008011</name>
</gene>
<dbReference type="AlphaFoldDB" id="A0A5B6V3E0"/>
<evidence type="ECO:0000313" key="2">
    <source>
        <dbReference type="Proteomes" id="UP000325315"/>
    </source>
</evidence>
<comment type="caution">
    <text evidence="1">The sequence shown here is derived from an EMBL/GenBank/DDBJ whole genome shotgun (WGS) entry which is preliminary data.</text>
</comment>
<dbReference type="CDD" id="cd01647">
    <property type="entry name" value="RT_LTR"/>
    <property type="match status" value="1"/>
</dbReference>
<dbReference type="PANTHER" id="PTHR24559:SF444">
    <property type="entry name" value="REVERSE TRANSCRIPTASE DOMAIN-CONTAINING PROTEIN"/>
    <property type="match status" value="1"/>
</dbReference>
<dbReference type="Gene3D" id="3.10.10.10">
    <property type="entry name" value="HIV Type 1 Reverse Transcriptase, subunit A, domain 1"/>
    <property type="match status" value="1"/>
</dbReference>
<accession>A0A5B6V3E0</accession>
<dbReference type="EMBL" id="SMMG02000008">
    <property type="protein sequence ID" value="KAA3463678.1"/>
    <property type="molecule type" value="Genomic_DNA"/>
</dbReference>
<dbReference type="PANTHER" id="PTHR24559">
    <property type="entry name" value="TRANSPOSON TY3-I GAG-POL POLYPROTEIN"/>
    <property type="match status" value="1"/>
</dbReference>
<organism evidence="1 2">
    <name type="scientific">Gossypium australe</name>
    <dbReference type="NCBI Taxonomy" id="47621"/>
    <lineage>
        <taxon>Eukaryota</taxon>
        <taxon>Viridiplantae</taxon>
        <taxon>Streptophyta</taxon>
        <taxon>Embryophyta</taxon>
        <taxon>Tracheophyta</taxon>
        <taxon>Spermatophyta</taxon>
        <taxon>Magnoliopsida</taxon>
        <taxon>eudicotyledons</taxon>
        <taxon>Gunneridae</taxon>
        <taxon>Pentapetalae</taxon>
        <taxon>rosids</taxon>
        <taxon>malvids</taxon>
        <taxon>Malvales</taxon>
        <taxon>Malvaceae</taxon>
        <taxon>Malvoideae</taxon>
        <taxon>Gossypium</taxon>
    </lineage>
</organism>
<dbReference type="Gene3D" id="3.30.70.270">
    <property type="match status" value="1"/>
</dbReference>
<dbReference type="OrthoDB" id="2431547at2759"/>
<name>A0A5B6V3E0_9ROSI</name>
<dbReference type="Proteomes" id="UP000325315">
    <property type="component" value="Unassembled WGS sequence"/>
</dbReference>